<keyword evidence="2" id="KW-0812">Transmembrane</keyword>
<proteinExistence type="predicted"/>
<evidence type="ECO:0000313" key="4">
    <source>
        <dbReference type="Proteomes" id="UP001190700"/>
    </source>
</evidence>
<evidence type="ECO:0000313" key="3">
    <source>
        <dbReference type="EMBL" id="KAK3273069.1"/>
    </source>
</evidence>
<gene>
    <name evidence="3" type="ORF">CYMTET_18672</name>
</gene>
<organism evidence="3 4">
    <name type="scientific">Cymbomonas tetramitiformis</name>
    <dbReference type="NCBI Taxonomy" id="36881"/>
    <lineage>
        <taxon>Eukaryota</taxon>
        <taxon>Viridiplantae</taxon>
        <taxon>Chlorophyta</taxon>
        <taxon>Pyramimonadophyceae</taxon>
        <taxon>Pyramimonadales</taxon>
        <taxon>Pyramimonadaceae</taxon>
        <taxon>Cymbomonas</taxon>
    </lineage>
</organism>
<protein>
    <submittedName>
        <fullName evidence="3">Uncharacterized protein</fullName>
    </submittedName>
</protein>
<keyword evidence="2" id="KW-0472">Membrane</keyword>
<sequence length="479" mass="53424">MSGRLALSVVAPPNAYPGLQFQWKIPPAIGAEKHGYSAGQVVTVAVPPGVMAGAVFTATVPDFAPASPTYYEQAPPTQQMDSQSRPAFDMPAAPPPGSKPLFDQPDAPAPGSQKPTFVQPSAPPPGSGIGSGVAGGQEMKKWQSLLQNQHNAINERQELLTKYQDAGDTRGKRTYQKIVDYLQYDQFEVNIDGLEAKQDLVYEGLLPGEKVIMTLDCFIRSKRRTRFAICCWCFFTMGLYCIWMVCCMCIRPRKCGSTRVTLGVLNSGRLVYWHTDIQASMGSFPISTFDKDATTYRRYFRLDNLSMCQLKFQKRFDLFDENDADTQDYSARPHAHLRLFFDKFPVVVSQPGVADDDWVTTPGAKLGLEPVQTAMSPTSDYVPPEDCFVKYGECILRVYDYINFIYDLFLMIRGIFEYSIINIIKFIFLVFRNILNAYKCGPEGEEGSAPPLRMLSGPQSFMYTIDETPASKGPDSVTV</sequence>
<feature type="region of interest" description="Disordered" evidence="1">
    <location>
        <begin position="69"/>
        <end position="134"/>
    </location>
</feature>
<dbReference type="AlphaFoldDB" id="A0AAE0G7U1"/>
<feature type="transmembrane region" description="Helical" evidence="2">
    <location>
        <begin position="227"/>
        <end position="245"/>
    </location>
</feature>
<evidence type="ECO:0000256" key="2">
    <source>
        <dbReference type="SAM" id="Phobius"/>
    </source>
</evidence>
<keyword evidence="4" id="KW-1185">Reference proteome</keyword>
<name>A0AAE0G7U1_9CHLO</name>
<feature type="compositionally biased region" description="Polar residues" evidence="1">
    <location>
        <begin position="75"/>
        <end position="85"/>
    </location>
</feature>
<dbReference type="Proteomes" id="UP001190700">
    <property type="component" value="Unassembled WGS sequence"/>
</dbReference>
<dbReference type="EMBL" id="LGRX02008657">
    <property type="protein sequence ID" value="KAK3273069.1"/>
    <property type="molecule type" value="Genomic_DNA"/>
</dbReference>
<reference evidence="3 4" key="1">
    <citation type="journal article" date="2015" name="Genome Biol. Evol.">
        <title>Comparative Genomics of a Bacterivorous Green Alga Reveals Evolutionary Causalities and Consequences of Phago-Mixotrophic Mode of Nutrition.</title>
        <authorList>
            <person name="Burns J.A."/>
            <person name="Paasch A."/>
            <person name="Narechania A."/>
            <person name="Kim E."/>
        </authorList>
    </citation>
    <scope>NUCLEOTIDE SEQUENCE [LARGE SCALE GENOMIC DNA]</scope>
    <source>
        <strain evidence="3 4">PLY_AMNH</strain>
    </source>
</reference>
<evidence type="ECO:0000256" key="1">
    <source>
        <dbReference type="SAM" id="MobiDB-lite"/>
    </source>
</evidence>
<accession>A0AAE0G7U1</accession>
<comment type="caution">
    <text evidence="3">The sequence shown here is derived from an EMBL/GenBank/DDBJ whole genome shotgun (WGS) entry which is preliminary data.</text>
</comment>
<keyword evidence="2" id="KW-1133">Transmembrane helix</keyword>